<comment type="caution">
    <text evidence="13">The sequence shown here is derived from an EMBL/GenBank/DDBJ whole genome shotgun (WGS) entry which is preliminary data.</text>
</comment>
<evidence type="ECO:0000256" key="7">
    <source>
        <dbReference type="ARBA" id="ARBA00022842"/>
    </source>
</evidence>
<dbReference type="PROSITE" id="PS51881">
    <property type="entry name" value="OCT"/>
    <property type="match status" value="1"/>
</dbReference>
<keyword evidence="4 9" id="KW-0479">Metal-binding</keyword>
<feature type="binding site" evidence="9">
    <location>
        <begin position="170"/>
        <end position="177"/>
    </location>
    <ligand>
        <name>GTP</name>
        <dbReference type="ChEBI" id="CHEBI:37565"/>
    </ligand>
</feature>
<dbReference type="NCBIfam" id="TIGR03595">
    <property type="entry name" value="Obg_CgtA_exten"/>
    <property type="match status" value="1"/>
</dbReference>
<dbReference type="PRINTS" id="PR00326">
    <property type="entry name" value="GTP1OBG"/>
</dbReference>
<dbReference type="Proteomes" id="UP001192346">
    <property type="component" value="Unassembled WGS sequence"/>
</dbReference>
<comment type="similarity">
    <text evidence="2 9">Belongs to the TRAFAC class OBG-HflX-like GTPase superfamily. OBG GTPase family.</text>
</comment>
<name>A0ABS5BIQ6_9MOLU</name>
<comment type="subunit">
    <text evidence="9">Monomer.</text>
</comment>
<dbReference type="SUPFAM" id="SSF102741">
    <property type="entry name" value="Obg GTP-binding protein C-terminal domain"/>
    <property type="match status" value="1"/>
</dbReference>
<evidence type="ECO:0000256" key="1">
    <source>
        <dbReference type="ARBA" id="ARBA00001946"/>
    </source>
</evidence>
<dbReference type="InterPro" id="IPR045086">
    <property type="entry name" value="OBG_GTPase"/>
</dbReference>
<evidence type="ECO:0000256" key="3">
    <source>
        <dbReference type="ARBA" id="ARBA00022490"/>
    </source>
</evidence>
<evidence type="ECO:0000256" key="9">
    <source>
        <dbReference type="HAMAP-Rule" id="MF_01454"/>
    </source>
</evidence>
<sequence length="435" mass="48959">MNFIDETINLVKAGNGGNGIVSFRREKYVPYGGPSGGNGGKGGSVIFIGDSGINTLFKLQYQKKIIASNGICGKNKNKNGSNAADLFIKVPLGTVVYRYKAKEKKKEIIGEILNHKQQLLIASGGKGGRGNYSLANSKNKTPFYAEKGDLGESFYIKTELKILADVGLIGKPNVGKSSLISSISNANSKISDYAFTTLKPFLGVVKLNDSLQITVADIPGLIKNSYLGKGMGISFLKHIERCKVLVHICSAEEDNIYKSYCQINEELKNYNAEIIKKKIIIVVNKIDIKNSKEKLFLFKEKLKENKIELKIIPISVLKKINLNSLKNEMFFCLKNHNNNLLKNNEIDKEKQEYKIFSLTKKEKEFHIFKDKQGNFVVEGEKINKLFHRTDLNNHESLQKFSYILKKMGVEEALKNQGMTHKDKVKICDYFFYLVK</sequence>
<feature type="domain" description="Obg" evidence="12">
    <location>
        <begin position="1"/>
        <end position="163"/>
    </location>
</feature>
<dbReference type="InterPro" id="IPR005225">
    <property type="entry name" value="Small_GTP-bd"/>
</dbReference>
<dbReference type="PANTHER" id="PTHR11702">
    <property type="entry name" value="DEVELOPMENTALLY REGULATED GTP-BINDING PROTEIN-RELATED"/>
    <property type="match status" value="1"/>
</dbReference>
<organism evidence="13 14">
    <name type="scientific">Texas Phoenix palm phytoplasma</name>
    <dbReference type="NCBI Taxonomy" id="176709"/>
    <lineage>
        <taxon>Bacteria</taxon>
        <taxon>Bacillati</taxon>
        <taxon>Mycoplasmatota</taxon>
        <taxon>Mollicutes</taxon>
        <taxon>Acholeplasmatales</taxon>
        <taxon>Acholeplasmataceae</taxon>
        <taxon>Candidatus Phytoplasma</taxon>
        <taxon>16SrIV (Coconut lethal yellows group)</taxon>
    </lineage>
</organism>
<dbReference type="InterPro" id="IPR036346">
    <property type="entry name" value="GTP-bd_prot_GTP1/OBG_C_sf"/>
</dbReference>
<dbReference type="InterPro" id="IPR015349">
    <property type="entry name" value="OCT_dom"/>
</dbReference>
<gene>
    <name evidence="13" type="primary">obgE</name>
    <name evidence="9" type="synonym">obg</name>
    <name evidence="13" type="ORF">FEF22_001570</name>
</gene>
<dbReference type="InterPro" id="IPR014100">
    <property type="entry name" value="GTP-bd_Obg/CgtA"/>
</dbReference>
<keyword evidence="6 9" id="KW-0378">Hydrolase</keyword>
<evidence type="ECO:0000256" key="8">
    <source>
        <dbReference type="ARBA" id="ARBA00023134"/>
    </source>
</evidence>
<dbReference type="Gene3D" id="3.30.300.350">
    <property type="entry name" value="GTP-binding protein OBG, C-terminal domain"/>
    <property type="match status" value="1"/>
</dbReference>
<comment type="subcellular location">
    <subcellularLocation>
        <location evidence="9">Cytoplasm</location>
    </subcellularLocation>
</comment>
<dbReference type="NCBIfam" id="NF008955">
    <property type="entry name" value="PRK12297.1"/>
    <property type="match status" value="1"/>
</dbReference>
<feature type="binding site" evidence="9">
    <location>
        <begin position="284"/>
        <end position="287"/>
    </location>
    <ligand>
        <name>GTP</name>
        <dbReference type="ChEBI" id="CHEBI:37565"/>
    </ligand>
</feature>
<comment type="function">
    <text evidence="9">An essential GTPase which binds GTP, GDP and possibly (p)ppGpp with moderate affinity, with high nucleotide exchange rates and a fairly low GTP hydrolysis rate. Plays a role in control of the cell cycle, stress response, ribosome biogenesis and in those bacteria that undergo differentiation, in morphogenesis control.</text>
</comment>
<dbReference type="HAMAP" id="MF_01454">
    <property type="entry name" value="GTPase_Obg"/>
    <property type="match status" value="1"/>
</dbReference>
<dbReference type="PROSITE" id="PS51710">
    <property type="entry name" value="G_OBG"/>
    <property type="match status" value="1"/>
</dbReference>
<dbReference type="InterPro" id="IPR036726">
    <property type="entry name" value="GTP1_OBG_dom_sf"/>
</dbReference>
<evidence type="ECO:0000259" key="12">
    <source>
        <dbReference type="PROSITE" id="PS51883"/>
    </source>
</evidence>
<evidence type="ECO:0000313" key="13">
    <source>
        <dbReference type="EMBL" id="MBP3059466.1"/>
    </source>
</evidence>
<dbReference type="SUPFAM" id="SSF82051">
    <property type="entry name" value="Obg GTP-binding protein N-terminal domain"/>
    <property type="match status" value="1"/>
</dbReference>
<evidence type="ECO:0000256" key="5">
    <source>
        <dbReference type="ARBA" id="ARBA00022741"/>
    </source>
</evidence>
<keyword evidence="14" id="KW-1185">Reference proteome</keyword>
<dbReference type="InterPro" id="IPR027417">
    <property type="entry name" value="P-loop_NTPase"/>
</dbReference>
<feature type="domain" description="OBG-type G" evidence="10">
    <location>
        <begin position="164"/>
        <end position="334"/>
    </location>
</feature>
<evidence type="ECO:0000259" key="11">
    <source>
        <dbReference type="PROSITE" id="PS51881"/>
    </source>
</evidence>
<evidence type="ECO:0000259" key="10">
    <source>
        <dbReference type="PROSITE" id="PS51710"/>
    </source>
</evidence>
<evidence type="ECO:0000313" key="14">
    <source>
        <dbReference type="Proteomes" id="UP001192346"/>
    </source>
</evidence>
<comment type="cofactor">
    <cofactor evidence="1 9">
        <name>Mg(2+)</name>
        <dbReference type="ChEBI" id="CHEBI:18420"/>
    </cofactor>
</comment>
<feature type="binding site" evidence="9">
    <location>
        <begin position="217"/>
        <end position="220"/>
    </location>
    <ligand>
        <name>GTP</name>
        <dbReference type="ChEBI" id="CHEBI:37565"/>
    </ligand>
</feature>
<dbReference type="EMBL" id="VBRA02000009">
    <property type="protein sequence ID" value="MBP3059466.1"/>
    <property type="molecule type" value="Genomic_DNA"/>
</dbReference>
<dbReference type="PIRSF" id="PIRSF002401">
    <property type="entry name" value="GTP_bd_Obg/CgtA"/>
    <property type="match status" value="1"/>
</dbReference>
<keyword evidence="3 9" id="KW-0963">Cytoplasm</keyword>
<dbReference type="SUPFAM" id="SSF52540">
    <property type="entry name" value="P-loop containing nucleoside triphosphate hydrolases"/>
    <property type="match status" value="1"/>
</dbReference>
<dbReference type="PROSITE" id="PS51883">
    <property type="entry name" value="OBG"/>
    <property type="match status" value="1"/>
</dbReference>
<dbReference type="InterPro" id="IPR006169">
    <property type="entry name" value="GTP1_OBG_dom"/>
</dbReference>
<dbReference type="InterPro" id="IPR006073">
    <property type="entry name" value="GTP-bd"/>
</dbReference>
<proteinExistence type="inferred from homology"/>
<evidence type="ECO:0000256" key="2">
    <source>
        <dbReference type="ARBA" id="ARBA00007699"/>
    </source>
</evidence>
<dbReference type="NCBIfam" id="TIGR02729">
    <property type="entry name" value="Obg_CgtA"/>
    <property type="match status" value="1"/>
</dbReference>
<feature type="binding site" evidence="9">
    <location>
        <begin position="315"/>
        <end position="317"/>
    </location>
    <ligand>
        <name>GTP</name>
        <dbReference type="ChEBI" id="CHEBI:37565"/>
    </ligand>
</feature>
<dbReference type="Gene3D" id="2.70.210.12">
    <property type="entry name" value="GTP1/OBG domain"/>
    <property type="match status" value="1"/>
</dbReference>
<dbReference type="Pfam" id="PF01018">
    <property type="entry name" value="GTP1_OBG"/>
    <property type="match status" value="1"/>
</dbReference>
<feature type="binding site" evidence="9">
    <location>
        <begin position="195"/>
        <end position="199"/>
    </location>
    <ligand>
        <name>GTP</name>
        <dbReference type="ChEBI" id="CHEBI:37565"/>
    </ligand>
</feature>
<accession>A0ABS5BIQ6</accession>
<dbReference type="Pfam" id="PF01926">
    <property type="entry name" value="MMR_HSR1"/>
    <property type="match status" value="1"/>
</dbReference>
<keyword evidence="8 9" id="KW-0342">GTP-binding</keyword>
<keyword evidence="7 9" id="KW-0460">Magnesium</keyword>
<dbReference type="Gene3D" id="3.40.50.300">
    <property type="entry name" value="P-loop containing nucleotide triphosphate hydrolases"/>
    <property type="match status" value="1"/>
</dbReference>
<dbReference type="RefSeq" id="WP_138108039.1">
    <property type="nucleotide sequence ID" value="NZ_VBRA02000009.1"/>
</dbReference>
<dbReference type="CDD" id="cd01898">
    <property type="entry name" value="Obg"/>
    <property type="match status" value="1"/>
</dbReference>
<dbReference type="InterPro" id="IPR031167">
    <property type="entry name" value="G_OBG"/>
</dbReference>
<dbReference type="NCBIfam" id="NF008956">
    <property type="entry name" value="PRK12299.1"/>
    <property type="match status" value="1"/>
</dbReference>
<keyword evidence="5 9" id="KW-0547">Nucleotide-binding</keyword>
<protein>
    <recommendedName>
        <fullName evidence="9">GTPase Obg</fullName>
        <ecNumber evidence="9">3.6.5.-</ecNumber>
    </recommendedName>
    <alternativeName>
        <fullName evidence="9">GTP-binding protein Obg</fullName>
    </alternativeName>
</protein>
<evidence type="ECO:0000256" key="6">
    <source>
        <dbReference type="ARBA" id="ARBA00022801"/>
    </source>
</evidence>
<dbReference type="EC" id="3.6.5.-" evidence="9"/>
<dbReference type="Pfam" id="PF09269">
    <property type="entry name" value="DUF1967"/>
    <property type="match status" value="1"/>
</dbReference>
<reference evidence="13" key="1">
    <citation type="submission" date="2019-10" db="EMBL/GenBank/DDBJ databases">
        <title>Whole Genome Sequencing and Characterization of Texas Phoenix Palm Decline Phytoplasma Belongs to Lethal Yellowing (16SrIV) Group.</title>
        <authorList>
            <person name="Bao M."/>
        </authorList>
    </citation>
    <scope>NUCLEOTIDE SEQUENCE [LARGE SCALE GENOMIC DNA]</scope>
    <source>
        <strain evidence="13">ACPD</strain>
    </source>
</reference>
<evidence type="ECO:0000256" key="4">
    <source>
        <dbReference type="ARBA" id="ARBA00022723"/>
    </source>
</evidence>
<feature type="binding site" evidence="9">
    <location>
        <position position="197"/>
    </location>
    <ligand>
        <name>Mg(2+)</name>
        <dbReference type="ChEBI" id="CHEBI:18420"/>
    </ligand>
</feature>
<dbReference type="NCBIfam" id="TIGR00231">
    <property type="entry name" value="small_GTP"/>
    <property type="match status" value="1"/>
</dbReference>
<feature type="domain" description="OCT" evidence="11">
    <location>
        <begin position="357"/>
        <end position="435"/>
    </location>
</feature>
<feature type="binding site" evidence="9">
    <location>
        <position position="177"/>
    </location>
    <ligand>
        <name>Mg(2+)</name>
        <dbReference type="ChEBI" id="CHEBI:18420"/>
    </ligand>
</feature>
<dbReference type="PANTHER" id="PTHR11702:SF31">
    <property type="entry name" value="MITOCHONDRIAL RIBOSOME-ASSOCIATED GTPASE 2"/>
    <property type="match status" value="1"/>
</dbReference>